<dbReference type="RefSeq" id="WP_081163408.1">
    <property type="nucleotide sequence ID" value="NZ_LWBP01000078.1"/>
</dbReference>
<sequence>MQTEVSTGIIVETVELPSEALQRTVTINCYGPAGNAGDSPLGLLLFNDGQDVEAMGFDKMIGYLLQTETITPLLCVGIHSGEDRLDEYGMISSPDFKGRGSKAPQYRQFILEELLPYIHSRYSNLVFNEIAFAGFSLGGLSALDLVWNNQDVFSKVGVFSGSLWWRSKDRKDKDFNEATHRLMHNQIRQGQYNPNLKFFFQAGELDETEDRNGNNVIDSIDDTIDVMRELLAKGWLEGKAMRYLQLPDGKHDIRSWAKALPVFLKWGWRNKSKG</sequence>
<reference evidence="2" key="1">
    <citation type="submission" date="2016-04" db="EMBL/GenBank/DDBJ databases">
        <authorList>
            <person name="Chen L."/>
            <person name="Zhuang W."/>
            <person name="Wang G."/>
        </authorList>
    </citation>
    <scope>NUCLEOTIDE SEQUENCE [LARGE SCALE GENOMIC DNA]</scope>
    <source>
        <strain evidence="2">208</strain>
    </source>
</reference>
<dbReference type="Gene3D" id="3.40.50.1820">
    <property type="entry name" value="alpha/beta hydrolase"/>
    <property type="match status" value="1"/>
</dbReference>
<evidence type="ECO:0000313" key="1">
    <source>
        <dbReference type="EMBL" id="OQP65081.1"/>
    </source>
</evidence>
<dbReference type="PANTHER" id="PTHR48098">
    <property type="entry name" value="ENTEROCHELIN ESTERASE-RELATED"/>
    <property type="match status" value="1"/>
</dbReference>
<dbReference type="Pfam" id="PF00756">
    <property type="entry name" value="Esterase"/>
    <property type="match status" value="1"/>
</dbReference>
<dbReference type="OrthoDB" id="9784036at2"/>
<dbReference type="PANTHER" id="PTHR48098:SF6">
    <property type="entry name" value="FERRI-BACILLIBACTIN ESTERASE BESA"/>
    <property type="match status" value="1"/>
</dbReference>
<gene>
    <name evidence="1" type="ORF">A4R26_15355</name>
</gene>
<dbReference type="InterPro" id="IPR050583">
    <property type="entry name" value="Mycobacterial_A85_antigen"/>
</dbReference>
<dbReference type="AlphaFoldDB" id="A0A1V9G389"/>
<organism evidence="1 2">
    <name type="scientific">Niastella populi</name>
    <dbReference type="NCBI Taxonomy" id="550983"/>
    <lineage>
        <taxon>Bacteria</taxon>
        <taxon>Pseudomonadati</taxon>
        <taxon>Bacteroidota</taxon>
        <taxon>Chitinophagia</taxon>
        <taxon>Chitinophagales</taxon>
        <taxon>Chitinophagaceae</taxon>
        <taxon>Niastella</taxon>
    </lineage>
</organism>
<dbReference type="STRING" id="550983.A4R26_15355"/>
<dbReference type="SUPFAM" id="SSF53474">
    <property type="entry name" value="alpha/beta-Hydrolases"/>
    <property type="match status" value="1"/>
</dbReference>
<name>A0A1V9G389_9BACT</name>
<proteinExistence type="predicted"/>
<dbReference type="InterPro" id="IPR029058">
    <property type="entry name" value="AB_hydrolase_fold"/>
</dbReference>
<protein>
    <submittedName>
        <fullName evidence="1">Esterase</fullName>
    </submittedName>
</protein>
<dbReference type="InterPro" id="IPR000801">
    <property type="entry name" value="Esterase-like"/>
</dbReference>
<keyword evidence="2" id="KW-1185">Reference proteome</keyword>
<comment type="caution">
    <text evidence="1">The sequence shown here is derived from an EMBL/GenBank/DDBJ whole genome shotgun (WGS) entry which is preliminary data.</text>
</comment>
<evidence type="ECO:0000313" key="2">
    <source>
        <dbReference type="Proteomes" id="UP000192276"/>
    </source>
</evidence>
<dbReference type="Proteomes" id="UP000192276">
    <property type="component" value="Unassembled WGS sequence"/>
</dbReference>
<accession>A0A1V9G389</accession>
<dbReference type="EMBL" id="LWBP01000078">
    <property type="protein sequence ID" value="OQP65081.1"/>
    <property type="molecule type" value="Genomic_DNA"/>
</dbReference>